<gene>
    <name evidence="1" type="ORF">QBC32DRAFT_204483</name>
</gene>
<dbReference type="EMBL" id="MU859072">
    <property type="protein sequence ID" value="KAK3955852.1"/>
    <property type="molecule type" value="Genomic_DNA"/>
</dbReference>
<evidence type="ECO:0000313" key="2">
    <source>
        <dbReference type="Proteomes" id="UP001303222"/>
    </source>
</evidence>
<accession>A0AAN6P190</accession>
<dbReference type="AlphaFoldDB" id="A0AAN6P190"/>
<keyword evidence="2" id="KW-1185">Reference proteome</keyword>
<evidence type="ECO:0000313" key="1">
    <source>
        <dbReference type="EMBL" id="KAK3955852.1"/>
    </source>
</evidence>
<comment type="caution">
    <text evidence="1">The sequence shown here is derived from an EMBL/GenBank/DDBJ whole genome shotgun (WGS) entry which is preliminary data.</text>
</comment>
<reference evidence="1" key="2">
    <citation type="submission" date="2023-06" db="EMBL/GenBank/DDBJ databases">
        <authorList>
            <consortium name="Lawrence Berkeley National Laboratory"/>
            <person name="Mondo S.J."/>
            <person name="Hensen N."/>
            <person name="Bonometti L."/>
            <person name="Westerberg I."/>
            <person name="Brannstrom I.O."/>
            <person name="Guillou S."/>
            <person name="Cros-Aarteil S."/>
            <person name="Calhoun S."/>
            <person name="Haridas S."/>
            <person name="Kuo A."/>
            <person name="Pangilinan J."/>
            <person name="Riley R."/>
            <person name="Labutti K."/>
            <person name="Andreopoulos B."/>
            <person name="Lipzen A."/>
            <person name="Chen C."/>
            <person name="Yanf M."/>
            <person name="Daum C."/>
            <person name="Ng V."/>
            <person name="Clum A."/>
            <person name="Steindorff A."/>
            <person name="Ohm R."/>
            <person name="Martin F."/>
            <person name="Silar P."/>
            <person name="Natvig D."/>
            <person name="Lalanne C."/>
            <person name="Gautier V."/>
            <person name="Ament-Velasquez S.L."/>
            <person name="Kruys A."/>
            <person name="Hutchinson M.I."/>
            <person name="Powell A.J."/>
            <person name="Barry K."/>
            <person name="Miller A.N."/>
            <person name="Grigoriev I.V."/>
            <person name="Debuchy R."/>
            <person name="Gladieux P."/>
            <person name="Thoren M.H."/>
            <person name="Johannesson H."/>
        </authorList>
    </citation>
    <scope>NUCLEOTIDE SEQUENCE</scope>
    <source>
        <strain evidence="1">CBS 626.80</strain>
    </source>
</reference>
<reference evidence="1" key="1">
    <citation type="journal article" date="2023" name="Mol. Phylogenet. Evol.">
        <title>Genome-scale phylogeny and comparative genomics of the fungal order Sordariales.</title>
        <authorList>
            <person name="Hensen N."/>
            <person name="Bonometti L."/>
            <person name="Westerberg I."/>
            <person name="Brannstrom I.O."/>
            <person name="Guillou S."/>
            <person name="Cros-Aarteil S."/>
            <person name="Calhoun S."/>
            <person name="Haridas S."/>
            <person name="Kuo A."/>
            <person name="Mondo S."/>
            <person name="Pangilinan J."/>
            <person name="Riley R."/>
            <person name="LaButti K."/>
            <person name="Andreopoulos B."/>
            <person name="Lipzen A."/>
            <person name="Chen C."/>
            <person name="Yan M."/>
            <person name="Daum C."/>
            <person name="Ng V."/>
            <person name="Clum A."/>
            <person name="Steindorff A."/>
            <person name="Ohm R.A."/>
            <person name="Martin F."/>
            <person name="Silar P."/>
            <person name="Natvig D.O."/>
            <person name="Lalanne C."/>
            <person name="Gautier V."/>
            <person name="Ament-Velasquez S.L."/>
            <person name="Kruys A."/>
            <person name="Hutchinson M.I."/>
            <person name="Powell A.J."/>
            <person name="Barry K."/>
            <person name="Miller A.N."/>
            <person name="Grigoriev I.V."/>
            <person name="Debuchy R."/>
            <person name="Gladieux P."/>
            <person name="Hiltunen Thoren M."/>
            <person name="Johannesson H."/>
        </authorList>
    </citation>
    <scope>NUCLEOTIDE SEQUENCE</scope>
    <source>
        <strain evidence="1">CBS 626.80</strain>
    </source>
</reference>
<organism evidence="1 2">
    <name type="scientific">Pseudoneurospora amorphoporcata</name>
    <dbReference type="NCBI Taxonomy" id="241081"/>
    <lineage>
        <taxon>Eukaryota</taxon>
        <taxon>Fungi</taxon>
        <taxon>Dikarya</taxon>
        <taxon>Ascomycota</taxon>
        <taxon>Pezizomycotina</taxon>
        <taxon>Sordariomycetes</taxon>
        <taxon>Sordariomycetidae</taxon>
        <taxon>Sordariales</taxon>
        <taxon>Sordariaceae</taxon>
        <taxon>Pseudoneurospora</taxon>
    </lineage>
</organism>
<dbReference type="Proteomes" id="UP001303222">
    <property type="component" value="Unassembled WGS sequence"/>
</dbReference>
<proteinExistence type="predicted"/>
<protein>
    <submittedName>
        <fullName evidence="1">Uncharacterized protein</fullName>
    </submittedName>
</protein>
<sequence length="161" mass="17855">MPVIKGVVICNMNGTNPPRRRKGDPLPQKLNPLAPDFVPKNLELTPPSCGKPAFAGPDLMLVRQQHPPHMGPCPYQGLQKPYQGLQGVYIHHGHNRQVSGESSVCSAPDSYQGPHVAYQPPAATFTYEPHMSFGRNIYQEVMAELNNPHPPRHFVYQAPAY</sequence>
<name>A0AAN6P190_9PEZI</name>